<dbReference type="EMBL" id="RBRA01000006">
    <property type="protein sequence ID" value="RMQ29940.1"/>
    <property type="molecule type" value="Genomic_DNA"/>
</dbReference>
<gene>
    <name evidence="2" type="ORF">ALQ08_101964</name>
    <name evidence="1" type="ORF">ALQ28_101821</name>
</gene>
<sequence>MLVTDDLILSALTPPTGPDLAYQATPTVMAAADMPTAYDFSTLDKDYCIPHPTSGELSFGYISMYESRNLTLPGGEIYLRVGKHFGFSSGFGVNHIWQGHGHELAKSGCKTIQDVSAFVAGILSAGAQIYCEGYQTRDGHRLTVVRNAKGRAILSPQEEAERGCFYSVVTAYKILRRRPAIRVGTLKPKKAP</sequence>
<evidence type="ECO:0000313" key="4">
    <source>
        <dbReference type="Proteomes" id="UP000269044"/>
    </source>
</evidence>
<dbReference type="Proteomes" id="UP000269044">
    <property type="component" value="Unassembled WGS sequence"/>
</dbReference>
<dbReference type="AlphaFoldDB" id="A0A0P9PAL0"/>
<accession>A0A0P9PAL0</accession>
<comment type="caution">
    <text evidence="2">The sequence shown here is derived from an EMBL/GenBank/DDBJ whole genome shotgun (WGS) entry which is preliminary data.</text>
</comment>
<dbReference type="RefSeq" id="WP_235810112.1">
    <property type="nucleotide sequence ID" value="NZ_LJQH01000368.1"/>
</dbReference>
<proteinExistence type="predicted"/>
<reference evidence="3 4" key="1">
    <citation type="submission" date="2018-08" db="EMBL/GenBank/DDBJ databases">
        <title>Recombination of ecologically and evolutionarily significant loci maintains genetic cohesion in the Pseudomonas syringae species complex.</title>
        <authorList>
            <person name="Dillon M."/>
            <person name="Thakur S."/>
            <person name="Almeida R.N.D."/>
            <person name="Weir B.S."/>
            <person name="Guttman D.S."/>
        </authorList>
    </citation>
    <scope>NUCLEOTIDE SEQUENCE [LARGE SCALE GENOMIC DNA]</scope>
    <source>
        <strain evidence="2 4">ICMP 13052</strain>
        <strain evidence="1 3">ICMP 4330</strain>
    </source>
</reference>
<dbReference type="EMBL" id="RBQG01000303">
    <property type="protein sequence ID" value="RMP07471.1"/>
    <property type="molecule type" value="Genomic_DNA"/>
</dbReference>
<protein>
    <submittedName>
        <fullName evidence="2">Uncharacterized protein</fullName>
    </submittedName>
</protein>
<evidence type="ECO:0000313" key="3">
    <source>
        <dbReference type="Proteomes" id="UP000267908"/>
    </source>
</evidence>
<evidence type="ECO:0000313" key="2">
    <source>
        <dbReference type="EMBL" id="RMQ29940.1"/>
    </source>
</evidence>
<name>A0A0P9PAL0_9PSED</name>
<dbReference type="Proteomes" id="UP000267908">
    <property type="component" value="Unassembled WGS sequence"/>
</dbReference>
<organism evidence="2 4">
    <name type="scientific">Pseudomonas syringae pv. delphinii</name>
    <dbReference type="NCBI Taxonomy" id="192088"/>
    <lineage>
        <taxon>Bacteria</taxon>
        <taxon>Pseudomonadati</taxon>
        <taxon>Pseudomonadota</taxon>
        <taxon>Gammaproteobacteria</taxon>
        <taxon>Pseudomonadales</taxon>
        <taxon>Pseudomonadaceae</taxon>
        <taxon>Pseudomonas</taxon>
    </lineage>
</organism>
<evidence type="ECO:0000313" key="1">
    <source>
        <dbReference type="EMBL" id="RMP07471.1"/>
    </source>
</evidence>